<dbReference type="AlphaFoldDB" id="A0A8B6MB37"/>
<feature type="transmembrane region" description="Helical" evidence="1">
    <location>
        <begin position="63"/>
        <end position="83"/>
    </location>
</feature>
<gene>
    <name evidence="2" type="ORF">MPC4_70101</name>
</gene>
<keyword evidence="1" id="KW-0472">Membrane</keyword>
<keyword evidence="1" id="KW-0812">Transmembrane</keyword>
<dbReference type="EMBL" id="CABFMQ020000131">
    <property type="protein sequence ID" value="VTZ52213.1"/>
    <property type="molecule type" value="Genomic_DNA"/>
</dbReference>
<organism evidence="2 3">
    <name type="scientific">Methylocella tundrae</name>
    <dbReference type="NCBI Taxonomy" id="227605"/>
    <lineage>
        <taxon>Bacteria</taxon>
        <taxon>Pseudomonadati</taxon>
        <taxon>Pseudomonadota</taxon>
        <taxon>Alphaproteobacteria</taxon>
        <taxon>Hyphomicrobiales</taxon>
        <taxon>Beijerinckiaceae</taxon>
        <taxon>Methylocella</taxon>
    </lineage>
</organism>
<accession>A0A8B6MB37</accession>
<evidence type="ECO:0000313" key="3">
    <source>
        <dbReference type="Proteomes" id="UP000485880"/>
    </source>
</evidence>
<name>A0A8B6MB37_METTU</name>
<sequence>MPIDDGDRHKESANTGNGNADERYYQCRNSWPSRIALKIAEKFHAYLEKGKSADYRKECRERLTILGSFLTALFTFITAIIFYCQLGEMRKVYGPVKDSADAATNAVQATRDQLTLAHPPQLKVSHFHIWEKGHGKAFALTNVPPPFIHGTIISGALLGVNNGSEDAVVDSGGCLAHWQKEPWLPMNSPLRRDNPDIKPLKYMDLTDIYKFGDTIGPGDKVPPGRFFGCEFENSVQDGKNLYVLGYIHFRDRLKTLRTRYFARKYDPAKGRFSAVENEPDYEGED</sequence>
<reference evidence="2 3" key="1">
    <citation type="submission" date="2019-05" db="EMBL/GenBank/DDBJ databases">
        <authorList>
            <person name="Farhan Ul Haque M."/>
        </authorList>
    </citation>
    <scope>NUCLEOTIDE SEQUENCE [LARGE SCALE GENOMIC DNA]</scope>
    <source>
        <strain evidence="2">2</strain>
    </source>
</reference>
<keyword evidence="1" id="KW-1133">Transmembrane helix</keyword>
<comment type="caution">
    <text evidence="2">The sequence shown here is derived from an EMBL/GenBank/DDBJ whole genome shotgun (WGS) entry which is preliminary data.</text>
</comment>
<proteinExistence type="predicted"/>
<dbReference type="Proteomes" id="UP000485880">
    <property type="component" value="Unassembled WGS sequence"/>
</dbReference>
<evidence type="ECO:0000313" key="2">
    <source>
        <dbReference type="EMBL" id="VTZ52213.1"/>
    </source>
</evidence>
<dbReference type="RefSeq" id="WP_174513848.1">
    <property type="nucleotide sequence ID" value="NZ_CABFMQ020000131.1"/>
</dbReference>
<protein>
    <submittedName>
        <fullName evidence="2">Uncharacterized protein</fullName>
    </submittedName>
</protein>
<evidence type="ECO:0000256" key="1">
    <source>
        <dbReference type="SAM" id="Phobius"/>
    </source>
</evidence>
<keyword evidence="3" id="KW-1185">Reference proteome</keyword>